<dbReference type="AlphaFoldDB" id="A0A926EU41"/>
<accession>A0A926EU41</accession>
<proteinExistence type="predicted"/>
<evidence type="ECO:0000313" key="2">
    <source>
        <dbReference type="EMBL" id="MBC8588530.1"/>
    </source>
</evidence>
<name>A0A926EU41_9FIRM</name>
<dbReference type="Proteomes" id="UP000601171">
    <property type="component" value="Unassembled WGS sequence"/>
</dbReference>
<dbReference type="PANTHER" id="PTHR41368">
    <property type="entry name" value="PROTEIN YGHO"/>
    <property type="match status" value="1"/>
</dbReference>
<dbReference type="SUPFAM" id="SSF55729">
    <property type="entry name" value="Acyl-CoA N-acyltransferases (Nat)"/>
    <property type="match status" value="1"/>
</dbReference>
<feature type="domain" description="N-acetyltransferase" evidence="1">
    <location>
        <begin position="14"/>
        <end position="190"/>
    </location>
</feature>
<evidence type="ECO:0000313" key="3">
    <source>
        <dbReference type="Proteomes" id="UP000601171"/>
    </source>
</evidence>
<sequence length="380" mass="44586">MESIIERQVVLKEVTYRTILNDFINLPFMLYKGNDAWVPPLKSDFKKYVSGKNNFLNESGPNIKLVAYKDGIPAGRILIGINNYLNKAKGFKEGYISLFESIEDEEVAYSLLEFAQEWLKDKGMNSIKGPLSLPGGDDNRGFLIDNFEDPTLIMNVYNKPYYNDYFLNFGFTKYYDCYAYKSYIENENIDRYEKLVPYAMGKYKFKIDKIDLKNVDEELSDIKEILENAMPKDWDDFIPPNDEELELMKKQLIPFADPDLIYIARTLDGKPIGFNIALPDYNQVLKELNGRLLPLGIFKFLMYKRKIDRLRFFVLFVVPEYRKKGVPSSIYLQSYIASLKKGYNYGEGSTIWEYNEDMKRDIERFGGEIYKTYRIYIKDI</sequence>
<dbReference type="InterPro" id="IPR000182">
    <property type="entry name" value="GNAT_dom"/>
</dbReference>
<keyword evidence="3" id="KW-1185">Reference proteome</keyword>
<dbReference type="GO" id="GO:0016747">
    <property type="term" value="F:acyltransferase activity, transferring groups other than amino-acyl groups"/>
    <property type="evidence" value="ECO:0007669"/>
    <property type="project" value="InterPro"/>
</dbReference>
<gene>
    <name evidence="2" type="ORF">H8707_09775</name>
</gene>
<comment type="caution">
    <text evidence="2">The sequence shown here is derived from an EMBL/GenBank/DDBJ whole genome shotgun (WGS) entry which is preliminary data.</text>
</comment>
<organism evidence="2 3">
    <name type="scientific">Paratissierella segnis</name>
    <dbReference type="NCBI Taxonomy" id="2763679"/>
    <lineage>
        <taxon>Bacteria</taxon>
        <taxon>Bacillati</taxon>
        <taxon>Bacillota</taxon>
        <taxon>Tissierellia</taxon>
        <taxon>Tissierellales</taxon>
        <taxon>Tissierellaceae</taxon>
        <taxon>Paratissierella</taxon>
    </lineage>
</organism>
<evidence type="ECO:0000259" key="1">
    <source>
        <dbReference type="PROSITE" id="PS51186"/>
    </source>
</evidence>
<dbReference type="EMBL" id="JACRTG010000021">
    <property type="protein sequence ID" value="MBC8588530.1"/>
    <property type="molecule type" value="Genomic_DNA"/>
</dbReference>
<dbReference type="InterPro" id="IPR039968">
    <property type="entry name" value="BcerS-like"/>
</dbReference>
<dbReference type="InterPro" id="IPR016181">
    <property type="entry name" value="Acyl_CoA_acyltransferase"/>
</dbReference>
<dbReference type="PROSITE" id="PS51186">
    <property type="entry name" value="GNAT"/>
    <property type="match status" value="1"/>
</dbReference>
<protein>
    <recommendedName>
        <fullName evidence="1">N-acetyltransferase domain-containing protein</fullName>
    </recommendedName>
</protein>
<dbReference type="PANTHER" id="PTHR41368:SF1">
    <property type="entry name" value="PROTEIN YGHO"/>
    <property type="match status" value="1"/>
</dbReference>
<reference evidence="2" key="1">
    <citation type="submission" date="2020-08" db="EMBL/GenBank/DDBJ databases">
        <title>Genome public.</title>
        <authorList>
            <person name="Liu C."/>
            <person name="Sun Q."/>
        </authorList>
    </citation>
    <scope>NUCLEOTIDE SEQUENCE</scope>
    <source>
        <strain evidence="2">BX21</strain>
    </source>
</reference>
<dbReference type="RefSeq" id="WP_262429987.1">
    <property type="nucleotide sequence ID" value="NZ_JACRTG010000021.1"/>
</dbReference>